<evidence type="ECO:0000256" key="2">
    <source>
        <dbReference type="SAM" id="SignalP"/>
    </source>
</evidence>
<sequence>MFLLGLAALLLAGCRPATLQLNVKAPPGTNQGRPMYMLVRKVDPKQFAVESYAEVAARVAQPDETVVLSELIYPGTLQRLKVKLPPESPLAVSFLFTAPDGTWQTFVNLPVPGSLDIALLEGRIQTGAAPLAPAKEEDTGAPPEMPDLPSPPKTAAKN</sequence>
<feature type="region of interest" description="Disordered" evidence="1">
    <location>
        <begin position="128"/>
        <end position="158"/>
    </location>
</feature>
<evidence type="ECO:0000256" key="1">
    <source>
        <dbReference type="SAM" id="MobiDB-lite"/>
    </source>
</evidence>
<keyword evidence="5" id="KW-1185">Reference proteome</keyword>
<evidence type="ECO:0000313" key="4">
    <source>
        <dbReference type="EMBL" id="AKQ65480.1"/>
    </source>
</evidence>
<protein>
    <recommendedName>
        <fullName evidence="3">Type VI lipoprotein IgE-like C-terminal domain-containing protein</fullName>
    </recommendedName>
</protein>
<feature type="chain" id="PRO_5005212064" description="Type VI lipoprotein IgE-like C-terminal domain-containing protein" evidence="2">
    <location>
        <begin position="20"/>
        <end position="158"/>
    </location>
</feature>
<feature type="signal peptide" evidence="2">
    <location>
        <begin position="1"/>
        <end position="19"/>
    </location>
</feature>
<dbReference type="Pfam" id="PF22361">
    <property type="entry name" value="IglE_N"/>
    <property type="match status" value="1"/>
</dbReference>
<evidence type="ECO:0000313" key="5">
    <source>
        <dbReference type="Proteomes" id="UP000009026"/>
    </source>
</evidence>
<feature type="domain" description="Type VI lipoprotein IgE-like C-terminal" evidence="3">
    <location>
        <begin position="36"/>
        <end position="119"/>
    </location>
</feature>
<keyword evidence="2" id="KW-0732">Signal</keyword>
<organism evidence="4 5">
    <name type="scientific">Pseudomyxococcus hansupus</name>
    <dbReference type="NCBI Taxonomy" id="1297742"/>
    <lineage>
        <taxon>Bacteria</taxon>
        <taxon>Pseudomonadati</taxon>
        <taxon>Myxococcota</taxon>
        <taxon>Myxococcia</taxon>
        <taxon>Myxococcales</taxon>
        <taxon>Cystobacterineae</taxon>
        <taxon>Myxococcaceae</taxon>
        <taxon>Pseudomyxococcus</taxon>
    </lineage>
</organism>
<gene>
    <name evidence="4" type="ORF">A176_002392</name>
</gene>
<name>A0A0H4WVW8_9BACT</name>
<dbReference type="PATRIC" id="fig|1297742.4.peg.2415"/>
<dbReference type="AlphaFoldDB" id="A0A0H4WVW8"/>
<dbReference type="eggNOG" id="ENOG502ZEXM">
    <property type="taxonomic scope" value="Bacteria"/>
</dbReference>
<dbReference type="STRING" id="1297742.A176_002392"/>
<evidence type="ECO:0000259" key="3">
    <source>
        <dbReference type="Pfam" id="PF22361"/>
    </source>
</evidence>
<dbReference type="KEGG" id="mym:A176_002392"/>
<accession>A0A0H4WVW8</accession>
<feature type="compositionally biased region" description="Pro residues" evidence="1">
    <location>
        <begin position="143"/>
        <end position="152"/>
    </location>
</feature>
<proteinExistence type="predicted"/>
<dbReference type="EMBL" id="CP012109">
    <property type="protein sequence ID" value="AKQ65480.1"/>
    <property type="molecule type" value="Genomic_DNA"/>
</dbReference>
<dbReference type="InterPro" id="IPR054378">
    <property type="entry name" value="IgE-like_C"/>
</dbReference>
<reference evidence="4 5" key="1">
    <citation type="journal article" date="2016" name="PLoS ONE">
        <title>Complete Genome Sequence and Comparative Genomics of a Novel Myxobacterium Myxococcus hansupus.</title>
        <authorList>
            <person name="Sharma G."/>
            <person name="Narwani T."/>
            <person name="Subramanian S."/>
        </authorList>
    </citation>
    <scope>NUCLEOTIDE SEQUENCE [LARGE SCALE GENOMIC DNA]</scope>
    <source>
        <strain evidence="5">mixupus</strain>
    </source>
</reference>
<dbReference type="Proteomes" id="UP000009026">
    <property type="component" value="Chromosome"/>
</dbReference>